<name>A0AAV8W1N6_9CUCU</name>
<evidence type="ECO:0000313" key="2">
    <source>
        <dbReference type="EMBL" id="KAJ8920142.1"/>
    </source>
</evidence>
<protein>
    <submittedName>
        <fullName evidence="2">Uncharacterized protein</fullName>
    </submittedName>
</protein>
<dbReference type="EMBL" id="JANEYG010000015">
    <property type="protein sequence ID" value="KAJ8920142.1"/>
    <property type="molecule type" value="Genomic_DNA"/>
</dbReference>
<sequence length="244" mass="28480">MKIAILWLCFLHLLILASAERTLDPLDNHEQLADKISEHFYYKCYNQTKDLKVFQKLSNDVSQFMRYLEYTFTFIPDRKQIFCDSERKQLDLRIREITGDLRPCLSAQEAFLGDFIETSFREFTHFMCHNNGENIDILFSSRHRQCKAYMEEDNTSSDTYYCFGKMFRPLSGYITKKELCDDITVARKCMATTIDIKCNAPDAYMDLNTRFFDYISKPCSGCTSQVSILLLALSVALAYLFGKN</sequence>
<comment type="caution">
    <text evidence="2">The sequence shown here is derived from an EMBL/GenBank/DDBJ whole genome shotgun (WGS) entry which is preliminary data.</text>
</comment>
<dbReference type="AlphaFoldDB" id="A0AAV8W1N6"/>
<proteinExistence type="predicted"/>
<feature type="chain" id="PRO_5043754001" evidence="1">
    <location>
        <begin position="20"/>
        <end position="244"/>
    </location>
</feature>
<accession>A0AAV8W1N6</accession>
<dbReference type="Pfam" id="PF07165">
    <property type="entry name" value="DUF1397"/>
    <property type="match status" value="1"/>
</dbReference>
<evidence type="ECO:0000313" key="3">
    <source>
        <dbReference type="Proteomes" id="UP001159042"/>
    </source>
</evidence>
<feature type="signal peptide" evidence="1">
    <location>
        <begin position="1"/>
        <end position="19"/>
    </location>
</feature>
<organism evidence="2 3">
    <name type="scientific">Exocentrus adspersus</name>
    <dbReference type="NCBI Taxonomy" id="1586481"/>
    <lineage>
        <taxon>Eukaryota</taxon>
        <taxon>Metazoa</taxon>
        <taxon>Ecdysozoa</taxon>
        <taxon>Arthropoda</taxon>
        <taxon>Hexapoda</taxon>
        <taxon>Insecta</taxon>
        <taxon>Pterygota</taxon>
        <taxon>Neoptera</taxon>
        <taxon>Endopterygota</taxon>
        <taxon>Coleoptera</taxon>
        <taxon>Polyphaga</taxon>
        <taxon>Cucujiformia</taxon>
        <taxon>Chrysomeloidea</taxon>
        <taxon>Cerambycidae</taxon>
        <taxon>Lamiinae</taxon>
        <taxon>Acanthocinini</taxon>
        <taxon>Exocentrus</taxon>
    </lineage>
</organism>
<keyword evidence="3" id="KW-1185">Reference proteome</keyword>
<evidence type="ECO:0000256" key="1">
    <source>
        <dbReference type="SAM" id="SignalP"/>
    </source>
</evidence>
<dbReference type="Proteomes" id="UP001159042">
    <property type="component" value="Unassembled WGS sequence"/>
</dbReference>
<keyword evidence="1" id="KW-0732">Signal</keyword>
<reference evidence="2 3" key="1">
    <citation type="journal article" date="2023" name="Insect Mol. Biol.">
        <title>Genome sequencing provides insights into the evolution of gene families encoding plant cell wall-degrading enzymes in longhorned beetles.</title>
        <authorList>
            <person name="Shin N.R."/>
            <person name="Okamura Y."/>
            <person name="Kirsch R."/>
            <person name="Pauchet Y."/>
        </authorList>
    </citation>
    <scope>NUCLEOTIDE SEQUENCE [LARGE SCALE GENOMIC DNA]</scope>
    <source>
        <strain evidence="2">EAD_L_NR</strain>
    </source>
</reference>
<dbReference type="InterPro" id="IPR009832">
    <property type="entry name" value="DUF1397"/>
</dbReference>
<gene>
    <name evidence="2" type="ORF">NQ315_011801</name>
</gene>